<dbReference type="Pfam" id="PF00023">
    <property type="entry name" value="Ank"/>
    <property type="match status" value="3"/>
</dbReference>
<proteinExistence type="predicted"/>
<dbReference type="EMBL" id="ABDG02000027">
    <property type="protein sequence ID" value="EHK41615.1"/>
    <property type="molecule type" value="Genomic_DNA"/>
</dbReference>
<feature type="repeat" description="ANK" evidence="3">
    <location>
        <begin position="961"/>
        <end position="994"/>
    </location>
</feature>
<organism evidence="6 7">
    <name type="scientific">Hypocrea atroviridis (strain ATCC 20476 / IMI 206040)</name>
    <name type="common">Trichoderma atroviride</name>
    <dbReference type="NCBI Taxonomy" id="452589"/>
    <lineage>
        <taxon>Eukaryota</taxon>
        <taxon>Fungi</taxon>
        <taxon>Dikarya</taxon>
        <taxon>Ascomycota</taxon>
        <taxon>Pezizomycotina</taxon>
        <taxon>Sordariomycetes</taxon>
        <taxon>Hypocreomycetidae</taxon>
        <taxon>Hypocreales</taxon>
        <taxon>Hypocreaceae</taxon>
        <taxon>Trichoderma</taxon>
    </lineage>
</organism>
<dbReference type="OMA" id="HASALMM"/>
<dbReference type="InterPro" id="IPR002110">
    <property type="entry name" value="Ankyrin_rpt"/>
</dbReference>
<dbReference type="SUPFAM" id="SSF48403">
    <property type="entry name" value="Ankyrin repeat"/>
    <property type="match status" value="2"/>
</dbReference>
<comment type="caution">
    <text evidence="6">The sequence shown here is derived from an EMBL/GenBank/DDBJ whole genome shotgun (WGS) entry which is preliminary data.</text>
</comment>
<feature type="repeat" description="ANK" evidence="3">
    <location>
        <begin position="856"/>
        <end position="888"/>
    </location>
</feature>
<dbReference type="InterPro" id="IPR027417">
    <property type="entry name" value="P-loop_NTPase"/>
</dbReference>
<protein>
    <submittedName>
        <fullName evidence="6">Ankyrin repeat protein</fullName>
    </submittedName>
</protein>
<keyword evidence="7" id="KW-1185">Reference proteome</keyword>
<evidence type="ECO:0000256" key="3">
    <source>
        <dbReference type="PROSITE-ProRule" id="PRU00023"/>
    </source>
</evidence>
<dbReference type="Pfam" id="PF12796">
    <property type="entry name" value="Ank_2"/>
    <property type="match status" value="3"/>
</dbReference>
<dbReference type="GeneID" id="25783644"/>
<feature type="repeat" description="ANK" evidence="3">
    <location>
        <begin position="888"/>
        <end position="920"/>
    </location>
</feature>
<dbReference type="PROSITE" id="PS50088">
    <property type="entry name" value="ANK_REPEAT"/>
    <property type="match status" value="12"/>
</dbReference>
<feature type="repeat" description="ANK" evidence="3">
    <location>
        <begin position="1173"/>
        <end position="1193"/>
    </location>
</feature>
<dbReference type="PROSITE" id="PS50297">
    <property type="entry name" value="ANK_REP_REGION"/>
    <property type="match status" value="10"/>
</dbReference>
<dbReference type="InterPro" id="IPR054471">
    <property type="entry name" value="GPIID_WHD"/>
</dbReference>
<dbReference type="InterPro" id="IPR036770">
    <property type="entry name" value="Ankyrin_rpt-contain_sf"/>
</dbReference>
<feature type="repeat" description="ANK" evidence="3">
    <location>
        <begin position="1028"/>
        <end position="1051"/>
    </location>
</feature>
<dbReference type="Gene3D" id="3.40.50.300">
    <property type="entry name" value="P-loop containing nucleotide triphosphate hydrolases"/>
    <property type="match status" value="1"/>
</dbReference>
<dbReference type="STRING" id="452589.G9P7M4"/>
<feature type="repeat" description="ANK" evidence="3">
    <location>
        <begin position="1128"/>
        <end position="1160"/>
    </location>
</feature>
<feature type="repeat" description="ANK" evidence="3">
    <location>
        <begin position="1095"/>
        <end position="1127"/>
    </location>
</feature>
<dbReference type="Pfam" id="PF22939">
    <property type="entry name" value="WHD_GPIID"/>
    <property type="match status" value="1"/>
</dbReference>
<feature type="repeat" description="ANK" evidence="3">
    <location>
        <begin position="790"/>
        <end position="822"/>
    </location>
</feature>
<evidence type="ECO:0000256" key="1">
    <source>
        <dbReference type="ARBA" id="ARBA00022737"/>
    </source>
</evidence>
<accession>G9P7M4</accession>
<dbReference type="PRINTS" id="PR01415">
    <property type="entry name" value="ANKYRIN"/>
</dbReference>
<dbReference type="InterPro" id="IPR056884">
    <property type="entry name" value="NPHP3-like_N"/>
</dbReference>
<feature type="repeat" description="ANK" evidence="3">
    <location>
        <begin position="995"/>
        <end position="1027"/>
    </location>
</feature>
<dbReference type="AlphaFoldDB" id="G9P7M4"/>
<dbReference type="SUPFAM" id="SSF52540">
    <property type="entry name" value="P-loop containing nucleoside triphosphate hydrolases"/>
    <property type="match status" value="1"/>
</dbReference>
<dbReference type="PANTHER" id="PTHR24178:SF41">
    <property type="entry name" value="ANKYRIN-2 ISOFORM X1"/>
    <property type="match status" value="1"/>
</dbReference>
<dbReference type="Proteomes" id="UP000005426">
    <property type="component" value="Unassembled WGS sequence"/>
</dbReference>
<feature type="repeat" description="ANK" evidence="3">
    <location>
        <begin position="823"/>
        <end position="855"/>
    </location>
</feature>
<feature type="domain" description="GPI inositol-deacylase winged helix" evidence="4">
    <location>
        <begin position="511"/>
        <end position="590"/>
    </location>
</feature>
<dbReference type="HOGENOM" id="CLU_000288_34_23_1"/>
<evidence type="ECO:0000313" key="6">
    <source>
        <dbReference type="EMBL" id="EHK41615.1"/>
    </source>
</evidence>
<dbReference type="SMART" id="SM00248">
    <property type="entry name" value="ANK"/>
    <property type="match status" value="14"/>
</dbReference>
<dbReference type="Pfam" id="PF24883">
    <property type="entry name" value="NPHP3_N"/>
    <property type="match status" value="1"/>
</dbReference>
<dbReference type="Pfam" id="PF13857">
    <property type="entry name" value="Ank_5"/>
    <property type="match status" value="1"/>
</dbReference>
<evidence type="ECO:0000313" key="7">
    <source>
        <dbReference type="Proteomes" id="UP000005426"/>
    </source>
</evidence>
<dbReference type="OrthoDB" id="5243355at2759"/>
<dbReference type="PANTHER" id="PTHR24178">
    <property type="entry name" value="MOLTING PROTEIN MLT-4"/>
    <property type="match status" value="1"/>
</dbReference>
<keyword evidence="1" id="KW-0677">Repeat</keyword>
<sequence length="1236" mass="137671">MAEALGIASGVAGIVSLGIEVCQGLLEYYGSWKDAESEVMTTYNSMKDLTKILLIVESTLNSQDQTSEIIVKIHDNVALCKGGIAQLNKKLQKIKVISLPSTTGEKLLSQARRALYPFKKSTLIKLQEIVEELQAKLHLTLTTLNINISLQHFDVVSGQLKHLSIEANKTQIGIGNIQNSLADIDRRIDTIESLYGSEYLQKFCDWLSPIFNVFEKKHHDVYALPGRQDWTWEWLQDTQEFKNWLSRTERVLWCPGQPGVGKTVLSSSIINYLETQVKQPGIGIAYIYCDYNNALLTVPNFIANLLQQLFRQSPKSPENLLKIYKSYTKDTVHPRLGKCSILLRDVIESFSHVFIVVDGLDECPHREIDDIRDQLLDQLLNLPLKTQLLFTSRDLPAIALRFATDQRLEIHASRQAIEGYLQARINNSKNLRRHIQRKPSLQQAIVEMVAQKADGMFLLVRMYIDLLATKNVLGMVESTLRNLPEGLKELDTAYDDVITRIQNQDDDDVMMAKQILTWLYYAARPLNLQQLRHSLAVNLVAEADPDAIELDEDFLPDEEIIVSVCAGIVTCHAESNTVSFIHYTTKEYFKRRMDRQEIERFLHLEINIAETCLMYLSFERKEFEDFLTAREEHIDVDPELYYMLTFQRHIEKECLDWDLDTCYPLFHYAARYWGDHVKDMLGQVTQDLFMRFVQQRTGLEASVQVLAEKEYYGQRFPISISGLCLASFFGLEGIVTMLLEDGQNVNAKNEDDWTALHIAATRGHAAIVQLLIDKGASVNAVTDVPDNETSRATALHWAARSGHENVLDILLNNGADIDLRTGDGETALHWAAGKGHVGAIALLLNRGADLEAKSVHGFTPLCTAARSGQEAGVMVLIERGADLSVTTEGDSLLHFAAKGRNVEIVQLLLDKGFDVNLIGASGEYPLHAAAGSFGYRLNYKPDGVVRLLLREGADISNREGHGRTALHASALMMGGDKTARLLLESGIEVDAQDDTGETALHVAAKFGSDTVVQILIEHGADVTAETEYGETALEFAAWNGHEAIVRLLLEHLDGEDSEAWLATSRIFDVAMAGDVEAMQLLLDQGADISTAEDYEGKTPLHMAASRGHVALSRLLLENGADVDAIDLEDYTPLARAAQYGDIEVVRLLLEHEADITLGEPPLFCAIDPSMGYGDVEIVQLLLENGADVSATHQRWGTTLDAAMHQDSELIIDLLLEYGAVVGPQNKDGETAETALD</sequence>
<name>G9P7M4_HYPAI</name>
<evidence type="ECO:0000259" key="5">
    <source>
        <dbReference type="Pfam" id="PF24883"/>
    </source>
</evidence>
<gene>
    <name evidence="6" type="ORF">TRIATDRAFT_321796</name>
</gene>
<dbReference type="Gene3D" id="1.25.40.20">
    <property type="entry name" value="Ankyrin repeat-containing domain"/>
    <property type="match status" value="5"/>
</dbReference>
<evidence type="ECO:0000256" key="2">
    <source>
        <dbReference type="ARBA" id="ARBA00023043"/>
    </source>
</evidence>
<feature type="domain" description="Nephrocystin 3-like N-terminal" evidence="5">
    <location>
        <begin position="231"/>
        <end position="393"/>
    </location>
</feature>
<reference evidence="6 7" key="1">
    <citation type="journal article" date="2011" name="Genome Biol.">
        <title>Comparative genome sequence analysis underscores mycoparasitism as the ancestral life style of Trichoderma.</title>
        <authorList>
            <person name="Kubicek C.P."/>
            <person name="Herrera-Estrella A."/>
            <person name="Seidl-Seiboth V."/>
            <person name="Martinez D.A."/>
            <person name="Druzhinina I.S."/>
            <person name="Thon M."/>
            <person name="Zeilinger S."/>
            <person name="Casas-Flores S."/>
            <person name="Horwitz B.A."/>
            <person name="Mukherjee P.K."/>
            <person name="Mukherjee M."/>
            <person name="Kredics L."/>
            <person name="Alcaraz L.D."/>
            <person name="Aerts A."/>
            <person name="Antal Z."/>
            <person name="Atanasova L."/>
            <person name="Cervantes-Badillo M.G."/>
            <person name="Challacombe J."/>
            <person name="Chertkov O."/>
            <person name="McCluskey K."/>
            <person name="Coulpier F."/>
            <person name="Deshpande N."/>
            <person name="von Doehren H."/>
            <person name="Ebbole D.J."/>
            <person name="Esquivel-Naranjo E.U."/>
            <person name="Fekete E."/>
            <person name="Flipphi M."/>
            <person name="Glaser F."/>
            <person name="Gomez-Rodriguez E.Y."/>
            <person name="Gruber S."/>
            <person name="Han C."/>
            <person name="Henrissat B."/>
            <person name="Hermosa R."/>
            <person name="Hernandez-Onate M."/>
            <person name="Karaffa L."/>
            <person name="Kosti I."/>
            <person name="Le Crom S."/>
            <person name="Lindquist E."/>
            <person name="Lucas S."/>
            <person name="Luebeck M."/>
            <person name="Luebeck P.S."/>
            <person name="Margeot A."/>
            <person name="Metz B."/>
            <person name="Misra M."/>
            <person name="Nevalainen H."/>
            <person name="Omann M."/>
            <person name="Packer N."/>
            <person name="Perrone G."/>
            <person name="Uresti-Rivera E.E."/>
            <person name="Salamov A."/>
            <person name="Schmoll M."/>
            <person name="Seiboth B."/>
            <person name="Shapiro H."/>
            <person name="Sukno S."/>
            <person name="Tamayo-Ramos J.A."/>
            <person name="Tisch D."/>
            <person name="Wiest A."/>
            <person name="Wilkinson H.H."/>
            <person name="Zhang M."/>
            <person name="Coutinho P.M."/>
            <person name="Kenerley C.M."/>
            <person name="Monte E."/>
            <person name="Baker S.E."/>
            <person name="Grigoriev I.V."/>
        </authorList>
    </citation>
    <scope>NUCLEOTIDE SEQUENCE [LARGE SCALE GENOMIC DNA]</scope>
    <source>
        <strain evidence="7">ATCC 20476 / IMI 206040</strain>
    </source>
</reference>
<dbReference type="eggNOG" id="KOG4177">
    <property type="taxonomic scope" value="Eukaryota"/>
</dbReference>
<dbReference type="KEGG" id="tatv:25783644"/>
<evidence type="ECO:0000259" key="4">
    <source>
        <dbReference type="Pfam" id="PF22939"/>
    </source>
</evidence>
<feature type="repeat" description="ANK" evidence="3">
    <location>
        <begin position="751"/>
        <end position="783"/>
    </location>
</feature>
<keyword evidence="2 3" id="KW-0040">ANK repeat</keyword>
<feature type="repeat" description="ANK" evidence="3">
    <location>
        <begin position="921"/>
        <end position="960"/>
    </location>
</feature>